<dbReference type="InterPro" id="IPR035979">
    <property type="entry name" value="RBD_domain_sf"/>
</dbReference>
<dbReference type="AlphaFoldDB" id="A0A1V9FEY4"/>
<dbReference type="EMBL" id="LVYD01000124">
    <property type="protein sequence ID" value="OQP56837.1"/>
    <property type="molecule type" value="Genomic_DNA"/>
</dbReference>
<evidence type="ECO:0000256" key="1">
    <source>
        <dbReference type="ARBA" id="ARBA00022884"/>
    </source>
</evidence>
<reference evidence="4 5" key="1">
    <citation type="submission" date="2016-03" db="EMBL/GenBank/DDBJ databases">
        <title>Niastella vici sp. nov., isolated from farmland soil.</title>
        <authorList>
            <person name="Chen L."/>
            <person name="Wang D."/>
            <person name="Yang S."/>
            <person name="Wang G."/>
        </authorList>
    </citation>
    <scope>NUCLEOTIDE SEQUENCE [LARGE SCALE GENOMIC DNA]</scope>
    <source>
        <strain evidence="4 5">DJ57</strain>
    </source>
</reference>
<comment type="caution">
    <text evidence="4">The sequence shown here is derived from an EMBL/GenBank/DDBJ whole genome shotgun (WGS) entry which is preliminary data.</text>
</comment>
<feature type="compositionally biased region" description="Polar residues" evidence="2">
    <location>
        <begin position="88"/>
        <end position="100"/>
    </location>
</feature>
<dbReference type="CDD" id="cd21608">
    <property type="entry name" value="RRM2_NsCP33_like"/>
    <property type="match status" value="1"/>
</dbReference>
<gene>
    <name evidence="4" type="ORF">A3860_09645</name>
</gene>
<organism evidence="4 5">
    <name type="scientific">Niastella vici</name>
    <dbReference type="NCBI Taxonomy" id="1703345"/>
    <lineage>
        <taxon>Bacteria</taxon>
        <taxon>Pseudomonadati</taxon>
        <taxon>Bacteroidota</taxon>
        <taxon>Chitinophagia</taxon>
        <taxon>Chitinophagales</taxon>
        <taxon>Chitinophagaceae</taxon>
        <taxon>Niastella</taxon>
    </lineage>
</organism>
<sequence>MNIYVSNLSFDVHDEDLKNFFAPYGEVTSAKVITDRETGRSRGFGFVEMADEAASKKAIAELDGSTVENRTISVSVAKPKEDRPSRGGFNSSNSYNKNRY</sequence>
<dbReference type="Gene3D" id="3.30.70.330">
    <property type="match status" value="1"/>
</dbReference>
<keyword evidence="5" id="KW-1185">Reference proteome</keyword>
<dbReference type="SUPFAM" id="SSF54928">
    <property type="entry name" value="RNA-binding domain, RBD"/>
    <property type="match status" value="1"/>
</dbReference>
<evidence type="ECO:0000313" key="5">
    <source>
        <dbReference type="Proteomes" id="UP000192796"/>
    </source>
</evidence>
<protein>
    <submittedName>
        <fullName evidence="4">RNA-binding protein</fullName>
    </submittedName>
</protein>
<dbReference type="GO" id="GO:0003723">
    <property type="term" value="F:RNA binding"/>
    <property type="evidence" value="ECO:0007669"/>
    <property type="project" value="UniProtKB-KW"/>
</dbReference>
<dbReference type="InterPro" id="IPR052462">
    <property type="entry name" value="SLIRP/GR-RBP-like"/>
</dbReference>
<dbReference type="RefSeq" id="WP_081155800.1">
    <property type="nucleotide sequence ID" value="NZ_LVYD01000124.1"/>
</dbReference>
<dbReference type="Pfam" id="PF00076">
    <property type="entry name" value="RRM_1"/>
    <property type="match status" value="1"/>
</dbReference>
<accession>A0A1V9FEY4</accession>
<dbReference type="InterPro" id="IPR048289">
    <property type="entry name" value="RRM2_NsCP33-like"/>
</dbReference>
<dbReference type="PROSITE" id="PS50102">
    <property type="entry name" value="RRM"/>
    <property type="match status" value="1"/>
</dbReference>
<feature type="region of interest" description="Disordered" evidence="2">
    <location>
        <begin position="73"/>
        <end position="100"/>
    </location>
</feature>
<evidence type="ECO:0000313" key="4">
    <source>
        <dbReference type="EMBL" id="OQP56837.1"/>
    </source>
</evidence>
<dbReference type="InterPro" id="IPR000504">
    <property type="entry name" value="RRM_dom"/>
</dbReference>
<keyword evidence="1" id="KW-0694">RNA-binding</keyword>
<proteinExistence type="predicted"/>
<dbReference type="Proteomes" id="UP000192796">
    <property type="component" value="Unassembled WGS sequence"/>
</dbReference>
<dbReference type="PANTHER" id="PTHR48027">
    <property type="entry name" value="HETEROGENEOUS NUCLEAR RIBONUCLEOPROTEIN 87F-RELATED"/>
    <property type="match status" value="1"/>
</dbReference>
<feature type="domain" description="RRM" evidence="3">
    <location>
        <begin position="1"/>
        <end position="79"/>
    </location>
</feature>
<evidence type="ECO:0000256" key="2">
    <source>
        <dbReference type="SAM" id="MobiDB-lite"/>
    </source>
</evidence>
<dbReference type="InterPro" id="IPR012677">
    <property type="entry name" value="Nucleotide-bd_a/b_plait_sf"/>
</dbReference>
<dbReference type="SMART" id="SM00360">
    <property type="entry name" value="RRM"/>
    <property type="match status" value="1"/>
</dbReference>
<dbReference type="OrthoDB" id="9798855at2"/>
<name>A0A1V9FEY4_9BACT</name>
<dbReference type="STRING" id="1703345.A3860_09645"/>
<evidence type="ECO:0000259" key="3">
    <source>
        <dbReference type="PROSITE" id="PS50102"/>
    </source>
</evidence>